<dbReference type="Pfam" id="PF17874">
    <property type="entry name" value="TPR_MalT"/>
    <property type="match status" value="1"/>
</dbReference>
<comment type="caution">
    <text evidence="5">The sequence shown here is derived from an EMBL/GenBank/DDBJ whole genome shotgun (WGS) entry which is preliminary data.</text>
</comment>
<dbReference type="CDD" id="cd06170">
    <property type="entry name" value="LuxR_C_like"/>
    <property type="match status" value="1"/>
</dbReference>
<accession>A0A923LS78</accession>
<keyword evidence="3" id="KW-0804">Transcription</keyword>
<dbReference type="EMBL" id="JACOPH010000018">
    <property type="protein sequence ID" value="MBC5715365.1"/>
    <property type="molecule type" value="Genomic_DNA"/>
</dbReference>
<evidence type="ECO:0000259" key="4">
    <source>
        <dbReference type="PROSITE" id="PS50043"/>
    </source>
</evidence>
<dbReference type="SUPFAM" id="SSF48452">
    <property type="entry name" value="TPR-like"/>
    <property type="match status" value="1"/>
</dbReference>
<evidence type="ECO:0000256" key="2">
    <source>
        <dbReference type="ARBA" id="ARBA00023125"/>
    </source>
</evidence>
<dbReference type="SUPFAM" id="SSF46894">
    <property type="entry name" value="C-terminal effector domain of the bipartite response regulators"/>
    <property type="match status" value="1"/>
</dbReference>
<dbReference type="Gene3D" id="1.25.40.10">
    <property type="entry name" value="Tetratricopeptide repeat domain"/>
    <property type="match status" value="1"/>
</dbReference>
<protein>
    <recommendedName>
        <fullName evidence="4">HTH luxR-type domain-containing protein</fullName>
    </recommendedName>
</protein>
<dbReference type="Pfam" id="PF00196">
    <property type="entry name" value="GerE"/>
    <property type="match status" value="1"/>
</dbReference>
<dbReference type="AlphaFoldDB" id="A0A923LS78"/>
<keyword evidence="2" id="KW-0238">DNA-binding</keyword>
<reference evidence="5" key="1">
    <citation type="submission" date="2020-08" db="EMBL/GenBank/DDBJ databases">
        <title>Genome public.</title>
        <authorList>
            <person name="Liu C."/>
            <person name="Sun Q."/>
        </authorList>
    </citation>
    <scope>NUCLEOTIDE SEQUENCE</scope>
    <source>
        <strain evidence="5">BX1005</strain>
    </source>
</reference>
<sequence length="498" mass="57456">MDKKVQTTYPRPKKEILRIMRAADKNGQLLPVILEEFVQHTFSMPALWESREYFRKLGNEECVRYPVLFSHLALLSAMTGRLDEARAYVDAMEMALKYQASENTIYHEVCRCATEIVMPYTTDIRFLKDVFWLIEHGQVPVANLTLSASRPGILNGFRDFTRFGRYLEKYKDVITDTIEKLYGNAGKSVYEIMLAEWNYQKNDCFRALVLVTGTIPLIEQEQDMRCLFVALALQMKILIVNGQTKAAGPLVIKIRDRIHKTGWEELNTSLDALECLAACYDGRQEEVTEWLEHVAPDENHELYMMDVYAYLVKIRCYIQTGKYMVAHVLVQQLTVLLQQGNRPMDLCECYMLSAVICYKVNDEDRMFTELSKALEIAKKRQYIRLLADEGSCMAQMIFAYQKKYGTDGFTDKIMQFAAEVGRHFPDYLKSPIEYYEPLTKTEEAVLRLMGQGMSNSEIADILGKKTGTVKFHSNNIFKKFDVTNRQQAVNLGREIGLL</sequence>
<dbReference type="InterPro" id="IPR036388">
    <property type="entry name" value="WH-like_DNA-bd_sf"/>
</dbReference>
<keyword evidence="6" id="KW-1185">Reference proteome</keyword>
<dbReference type="InterPro" id="IPR016032">
    <property type="entry name" value="Sig_transdc_resp-reg_C-effctor"/>
</dbReference>
<dbReference type="PRINTS" id="PR00038">
    <property type="entry name" value="HTHLUXR"/>
</dbReference>
<dbReference type="Gene3D" id="1.10.10.10">
    <property type="entry name" value="Winged helix-like DNA-binding domain superfamily/Winged helix DNA-binding domain"/>
    <property type="match status" value="1"/>
</dbReference>
<dbReference type="InterPro" id="IPR011990">
    <property type="entry name" value="TPR-like_helical_dom_sf"/>
</dbReference>
<evidence type="ECO:0000313" key="5">
    <source>
        <dbReference type="EMBL" id="MBC5715365.1"/>
    </source>
</evidence>
<feature type="domain" description="HTH luxR-type" evidence="4">
    <location>
        <begin position="431"/>
        <end position="496"/>
    </location>
</feature>
<keyword evidence="1" id="KW-0805">Transcription regulation</keyword>
<evidence type="ECO:0000313" key="6">
    <source>
        <dbReference type="Proteomes" id="UP000606720"/>
    </source>
</evidence>
<dbReference type="GO" id="GO:0003677">
    <property type="term" value="F:DNA binding"/>
    <property type="evidence" value="ECO:0007669"/>
    <property type="project" value="UniProtKB-KW"/>
</dbReference>
<dbReference type="InterPro" id="IPR000792">
    <property type="entry name" value="Tscrpt_reg_LuxR_C"/>
</dbReference>
<dbReference type="Proteomes" id="UP000606720">
    <property type="component" value="Unassembled WGS sequence"/>
</dbReference>
<dbReference type="PANTHER" id="PTHR44688">
    <property type="entry name" value="DNA-BINDING TRANSCRIPTIONAL ACTIVATOR DEVR_DOSR"/>
    <property type="match status" value="1"/>
</dbReference>
<dbReference type="PROSITE" id="PS50043">
    <property type="entry name" value="HTH_LUXR_2"/>
    <property type="match status" value="1"/>
</dbReference>
<evidence type="ECO:0000256" key="1">
    <source>
        <dbReference type="ARBA" id="ARBA00023015"/>
    </source>
</evidence>
<dbReference type="RefSeq" id="WP_186867741.1">
    <property type="nucleotide sequence ID" value="NZ_JACOPH010000018.1"/>
</dbReference>
<organism evidence="5 6">
    <name type="scientific">Roseburia zhanii</name>
    <dbReference type="NCBI Taxonomy" id="2763064"/>
    <lineage>
        <taxon>Bacteria</taxon>
        <taxon>Bacillati</taxon>
        <taxon>Bacillota</taxon>
        <taxon>Clostridia</taxon>
        <taxon>Lachnospirales</taxon>
        <taxon>Lachnospiraceae</taxon>
        <taxon>Roseburia</taxon>
    </lineage>
</organism>
<dbReference type="SMART" id="SM00421">
    <property type="entry name" value="HTH_LUXR"/>
    <property type="match status" value="1"/>
</dbReference>
<dbReference type="InterPro" id="IPR041617">
    <property type="entry name" value="TPR_MalT"/>
</dbReference>
<proteinExistence type="predicted"/>
<evidence type="ECO:0000256" key="3">
    <source>
        <dbReference type="ARBA" id="ARBA00023163"/>
    </source>
</evidence>
<gene>
    <name evidence="5" type="ORF">H8S17_14345</name>
</gene>
<dbReference type="GO" id="GO:0006355">
    <property type="term" value="P:regulation of DNA-templated transcription"/>
    <property type="evidence" value="ECO:0007669"/>
    <property type="project" value="InterPro"/>
</dbReference>
<dbReference type="PANTHER" id="PTHR44688:SF16">
    <property type="entry name" value="DNA-BINDING TRANSCRIPTIONAL ACTIVATOR DEVR_DOSR"/>
    <property type="match status" value="1"/>
</dbReference>
<name>A0A923LS78_9FIRM</name>